<dbReference type="InterPro" id="IPR036890">
    <property type="entry name" value="HATPase_C_sf"/>
</dbReference>
<feature type="domain" description="Response regulatory" evidence="15">
    <location>
        <begin position="250"/>
        <end position="369"/>
    </location>
</feature>
<evidence type="ECO:0000313" key="16">
    <source>
        <dbReference type="EMBL" id="OLF18116.1"/>
    </source>
</evidence>
<evidence type="ECO:0000256" key="10">
    <source>
        <dbReference type="ARBA" id="ARBA00022989"/>
    </source>
</evidence>
<dbReference type="Gene3D" id="3.30.565.10">
    <property type="entry name" value="Histidine kinase-like ATPase, C-terminal domain"/>
    <property type="match status" value="1"/>
</dbReference>
<keyword evidence="11" id="KW-0902">Two-component regulatory system</keyword>
<feature type="domain" description="Histidine kinase" evidence="14">
    <location>
        <begin position="22"/>
        <end position="228"/>
    </location>
</feature>
<dbReference type="PROSITE" id="PS50109">
    <property type="entry name" value="HIS_KIN"/>
    <property type="match status" value="1"/>
</dbReference>
<dbReference type="PANTHER" id="PTHR45339:SF1">
    <property type="entry name" value="HYBRID SIGNAL TRANSDUCTION HISTIDINE KINASE J"/>
    <property type="match status" value="1"/>
</dbReference>
<dbReference type="OrthoDB" id="340764at2"/>
<accession>A0A1Q8CUV1</accession>
<evidence type="ECO:0000256" key="5">
    <source>
        <dbReference type="ARBA" id="ARBA00022553"/>
    </source>
</evidence>
<dbReference type="Gene3D" id="1.20.120.160">
    <property type="entry name" value="HPT domain"/>
    <property type="match status" value="1"/>
</dbReference>
<dbReference type="GO" id="GO:0005886">
    <property type="term" value="C:plasma membrane"/>
    <property type="evidence" value="ECO:0007669"/>
    <property type="project" value="UniProtKB-SubCell"/>
</dbReference>
<evidence type="ECO:0000256" key="2">
    <source>
        <dbReference type="ARBA" id="ARBA00004651"/>
    </source>
</evidence>
<feature type="modified residue" description="4-aspartylphosphate" evidence="13">
    <location>
        <position position="299"/>
    </location>
</feature>
<evidence type="ECO:0000256" key="7">
    <source>
        <dbReference type="ARBA" id="ARBA00022741"/>
    </source>
</evidence>
<dbReference type="Gene3D" id="3.40.50.2300">
    <property type="match status" value="1"/>
</dbReference>
<dbReference type="RefSeq" id="WP_075124975.1">
    <property type="nucleotide sequence ID" value="NZ_MSIE01000011.1"/>
</dbReference>
<keyword evidence="17" id="KW-1185">Reference proteome</keyword>
<dbReference type="CDD" id="cd17546">
    <property type="entry name" value="REC_hyHK_CKI1_RcsC-like"/>
    <property type="match status" value="1"/>
</dbReference>
<dbReference type="SUPFAM" id="SSF55874">
    <property type="entry name" value="ATPase domain of HSP90 chaperone/DNA topoisomerase II/histidine kinase"/>
    <property type="match status" value="1"/>
</dbReference>
<dbReference type="InterPro" id="IPR011006">
    <property type="entry name" value="CheY-like_superfamily"/>
</dbReference>
<dbReference type="InterPro" id="IPR003661">
    <property type="entry name" value="HisK_dim/P_dom"/>
</dbReference>
<evidence type="ECO:0000256" key="9">
    <source>
        <dbReference type="ARBA" id="ARBA00022840"/>
    </source>
</evidence>
<evidence type="ECO:0000256" key="8">
    <source>
        <dbReference type="ARBA" id="ARBA00022777"/>
    </source>
</evidence>
<dbReference type="SUPFAM" id="SSF52172">
    <property type="entry name" value="CheY-like"/>
    <property type="match status" value="1"/>
</dbReference>
<dbReference type="Gene3D" id="1.10.287.130">
    <property type="match status" value="1"/>
</dbReference>
<reference evidence="16 17" key="1">
    <citation type="submission" date="2016-12" db="EMBL/GenBank/DDBJ databases">
        <title>The draft genome sequence of Actinophytocola sp. 11-183.</title>
        <authorList>
            <person name="Wang W."/>
            <person name="Yuan L."/>
        </authorList>
    </citation>
    <scope>NUCLEOTIDE SEQUENCE [LARGE SCALE GENOMIC DNA]</scope>
    <source>
        <strain evidence="16 17">11-183</strain>
    </source>
</reference>
<keyword evidence="12" id="KW-0472">Membrane</keyword>
<protein>
    <recommendedName>
        <fullName evidence="3">histidine kinase</fullName>
        <ecNumber evidence="3">2.7.13.3</ecNumber>
    </recommendedName>
</protein>
<dbReference type="Proteomes" id="UP000185596">
    <property type="component" value="Unassembled WGS sequence"/>
</dbReference>
<evidence type="ECO:0000256" key="1">
    <source>
        <dbReference type="ARBA" id="ARBA00000085"/>
    </source>
</evidence>
<sequence>MTAAPSSAASADGNGLSVLAGAVSSDLRTPLHSVQGFLELLGMSGLSPAQRDTFDFVMRDTEALVRTADRLLLLCQLLAGERQARDQPFNTAELLGHATASVLSDVHVVLDRDVPATLSGDATSIRQLLEELLENACAHTPGRVTLGVETTGPVRDGTVPLRFSVADDGPGLPDRQLAFLRAGVSARPPAGFGLYLVKHIVAGLGGDISVERPPRSQSRVCADLTLALTWEDGHLGEPVGRALATGRPLAVLVVEDNMVNLALAQRQLRALGHEPHTTTGGEHGVAAALAGDFDVILMDRHLPDLDGVCAARRIRGAEAAAGRGRTPIFAVTADATSRNREECLAAGMDRFLTKPLDLEALRAALDQILAPPAERPEEDVVEPGALRRLASRLGAPDMVAELAHVFLTELPGRRLRLQHAVRAACPVDIEQAAEALGSHSAVVGAHRLADLCRTIADAAAVGDLRTAHERIPQLRLTCRRTAAAITAEIDAAA</sequence>
<dbReference type="Pfam" id="PF02518">
    <property type="entry name" value="HATPase_c"/>
    <property type="match status" value="1"/>
</dbReference>
<dbReference type="PROSITE" id="PS50110">
    <property type="entry name" value="RESPONSE_REGULATORY"/>
    <property type="match status" value="1"/>
</dbReference>
<keyword evidence="7" id="KW-0547">Nucleotide-binding</keyword>
<dbReference type="InterPro" id="IPR001789">
    <property type="entry name" value="Sig_transdc_resp-reg_receiver"/>
</dbReference>
<evidence type="ECO:0000256" key="6">
    <source>
        <dbReference type="ARBA" id="ARBA00022692"/>
    </source>
</evidence>
<evidence type="ECO:0000259" key="15">
    <source>
        <dbReference type="PROSITE" id="PS50110"/>
    </source>
</evidence>
<keyword evidence="5 13" id="KW-0597">Phosphoprotein</keyword>
<dbReference type="InterPro" id="IPR003594">
    <property type="entry name" value="HATPase_dom"/>
</dbReference>
<keyword evidence="9" id="KW-0067">ATP-binding</keyword>
<comment type="catalytic activity">
    <reaction evidence="1">
        <text>ATP + protein L-histidine = ADP + protein N-phospho-L-histidine.</text>
        <dbReference type="EC" id="2.7.13.3"/>
    </reaction>
</comment>
<dbReference type="SMART" id="SM00448">
    <property type="entry name" value="REC"/>
    <property type="match status" value="1"/>
</dbReference>
<dbReference type="SMART" id="SM00387">
    <property type="entry name" value="HATPase_c"/>
    <property type="match status" value="1"/>
</dbReference>
<evidence type="ECO:0000259" key="14">
    <source>
        <dbReference type="PROSITE" id="PS50109"/>
    </source>
</evidence>
<name>A0A1Q8CUV1_9PSEU</name>
<dbReference type="InterPro" id="IPR036641">
    <property type="entry name" value="HPT_dom_sf"/>
</dbReference>
<keyword evidence="6" id="KW-0812">Transmembrane</keyword>
<proteinExistence type="predicted"/>
<gene>
    <name evidence="16" type="ORF">BU204_08255</name>
</gene>
<dbReference type="SMART" id="SM00388">
    <property type="entry name" value="HisKA"/>
    <property type="match status" value="1"/>
</dbReference>
<dbReference type="GO" id="GO:0000155">
    <property type="term" value="F:phosphorelay sensor kinase activity"/>
    <property type="evidence" value="ECO:0007669"/>
    <property type="project" value="InterPro"/>
</dbReference>
<organism evidence="16 17">
    <name type="scientific">Actinophytocola xanthii</name>
    <dbReference type="NCBI Taxonomy" id="1912961"/>
    <lineage>
        <taxon>Bacteria</taxon>
        <taxon>Bacillati</taxon>
        <taxon>Actinomycetota</taxon>
        <taxon>Actinomycetes</taxon>
        <taxon>Pseudonocardiales</taxon>
        <taxon>Pseudonocardiaceae</taxon>
    </lineage>
</organism>
<dbReference type="CDD" id="cd00082">
    <property type="entry name" value="HisKA"/>
    <property type="match status" value="1"/>
</dbReference>
<evidence type="ECO:0000256" key="13">
    <source>
        <dbReference type="PROSITE-ProRule" id="PRU00169"/>
    </source>
</evidence>
<dbReference type="SUPFAM" id="SSF47226">
    <property type="entry name" value="Histidine-containing phosphotransfer domain, HPT domain"/>
    <property type="match status" value="1"/>
</dbReference>
<evidence type="ECO:0000256" key="12">
    <source>
        <dbReference type="ARBA" id="ARBA00023136"/>
    </source>
</evidence>
<keyword evidence="8" id="KW-0418">Kinase</keyword>
<dbReference type="PANTHER" id="PTHR45339">
    <property type="entry name" value="HYBRID SIGNAL TRANSDUCTION HISTIDINE KINASE J"/>
    <property type="match status" value="1"/>
</dbReference>
<dbReference type="EC" id="2.7.13.3" evidence="3"/>
<dbReference type="Pfam" id="PF00512">
    <property type="entry name" value="HisKA"/>
    <property type="match status" value="1"/>
</dbReference>
<keyword evidence="8" id="KW-0808">Transferase</keyword>
<dbReference type="EMBL" id="MSIE01000011">
    <property type="protein sequence ID" value="OLF18116.1"/>
    <property type="molecule type" value="Genomic_DNA"/>
</dbReference>
<keyword evidence="10" id="KW-1133">Transmembrane helix</keyword>
<dbReference type="InterPro" id="IPR005467">
    <property type="entry name" value="His_kinase_dom"/>
</dbReference>
<evidence type="ECO:0000313" key="17">
    <source>
        <dbReference type="Proteomes" id="UP000185596"/>
    </source>
</evidence>
<dbReference type="STRING" id="1912961.BU204_08255"/>
<keyword evidence="4" id="KW-1003">Cell membrane</keyword>
<dbReference type="AlphaFoldDB" id="A0A1Q8CUV1"/>
<evidence type="ECO:0000256" key="11">
    <source>
        <dbReference type="ARBA" id="ARBA00023012"/>
    </source>
</evidence>
<evidence type="ECO:0000256" key="3">
    <source>
        <dbReference type="ARBA" id="ARBA00012438"/>
    </source>
</evidence>
<comment type="caution">
    <text evidence="16">The sequence shown here is derived from an EMBL/GenBank/DDBJ whole genome shotgun (WGS) entry which is preliminary data.</text>
</comment>
<dbReference type="InterPro" id="IPR036097">
    <property type="entry name" value="HisK_dim/P_sf"/>
</dbReference>
<comment type="subcellular location">
    <subcellularLocation>
        <location evidence="2">Cell membrane</location>
        <topology evidence="2">Multi-pass membrane protein</topology>
    </subcellularLocation>
</comment>
<dbReference type="GO" id="GO:0005524">
    <property type="term" value="F:ATP binding"/>
    <property type="evidence" value="ECO:0007669"/>
    <property type="project" value="UniProtKB-KW"/>
</dbReference>
<dbReference type="Pfam" id="PF00072">
    <property type="entry name" value="Response_reg"/>
    <property type="match status" value="1"/>
</dbReference>
<evidence type="ECO:0000256" key="4">
    <source>
        <dbReference type="ARBA" id="ARBA00022475"/>
    </source>
</evidence>
<dbReference type="SUPFAM" id="SSF47384">
    <property type="entry name" value="Homodimeric domain of signal transducing histidine kinase"/>
    <property type="match status" value="1"/>
</dbReference>